<dbReference type="Proteomes" id="UP001151760">
    <property type="component" value="Unassembled WGS sequence"/>
</dbReference>
<dbReference type="EMBL" id="BQNB010008826">
    <property type="protein sequence ID" value="GJS54820.1"/>
    <property type="molecule type" value="Genomic_DNA"/>
</dbReference>
<accession>A0ABQ4WPM1</accession>
<reference evidence="1" key="2">
    <citation type="submission" date="2022-01" db="EMBL/GenBank/DDBJ databases">
        <authorList>
            <person name="Yamashiro T."/>
            <person name="Shiraishi A."/>
            <person name="Satake H."/>
            <person name="Nakayama K."/>
        </authorList>
    </citation>
    <scope>NUCLEOTIDE SEQUENCE</scope>
</reference>
<name>A0ABQ4WPM1_9ASTR</name>
<reference evidence="1" key="1">
    <citation type="journal article" date="2022" name="Int. J. Mol. Sci.">
        <title>Draft Genome of Tanacetum Coccineum: Genomic Comparison of Closely Related Tanacetum-Family Plants.</title>
        <authorList>
            <person name="Yamashiro T."/>
            <person name="Shiraishi A."/>
            <person name="Nakayama K."/>
            <person name="Satake H."/>
        </authorList>
    </citation>
    <scope>NUCLEOTIDE SEQUENCE</scope>
</reference>
<protein>
    <submittedName>
        <fullName evidence="1">Uncharacterized protein</fullName>
    </submittedName>
</protein>
<evidence type="ECO:0000313" key="2">
    <source>
        <dbReference type="Proteomes" id="UP001151760"/>
    </source>
</evidence>
<sequence length="139" mass="15663">MGGKACGAIPNGVEGLWNIKHTGEDAASGNNHGVVIGEDSKKARILELKMKLFFRITILKTHHADTSRKIRRICACTHQRPQRIKLNTPYPERLNTPYSIYGTNIIFWKISSVVPTPRNPQYAVSNSWIGRIEPTFRPP</sequence>
<keyword evidence="2" id="KW-1185">Reference proteome</keyword>
<gene>
    <name evidence="1" type="ORF">Tco_0628182</name>
</gene>
<proteinExistence type="predicted"/>
<organism evidence="1 2">
    <name type="scientific">Tanacetum coccineum</name>
    <dbReference type="NCBI Taxonomy" id="301880"/>
    <lineage>
        <taxon>Eukaryota</taxon>
        <taxon>Viridiplantae</taxon>
        <taxon>Streptophyta</taxon>
        <taxon>Embryophyta</taxon>
        <taxon>Tracheophyta</taxon>
        <taxon>Spermatophyta</taxon>
        <taxon>Magnoliopsida</taxon>
        <taxon>eudicotyledons</taxon>
        <taxon>Gunneridae</taxon>
        <taxon>Pentapetalae</taxon>
        <taxon>asterids</taxon>
        <taxon>campanulids</taxon>
        <taxon>Asterales</taxon>
        <taxon>Asteraceae</taxon>
        <taxon>Asteroideae</taxon>
        <taxon>Anthemideae</taxon>
        <taxon>Anthemidinae</taxon>
        <taxon>Tanacetum</taxon>
    </lineage>
</organism>
<comment type="caution">
    <text evidence="1">The sequence shown here is derived from an EMBL/GenBank/DDBJ whole genome shotgun (WGS) entry which is preliminary data.</text>
</comment>
<evidence type="ECO:0000313" key="1">
    <source>
        <dbReference type="EMBL" id="GJS54820.1"/>
    </source>
</evidence>